<dbReference type="PANTHER" id="PTHR43479">
    <property type="entry name" value="ACREF/ENVCD OPERON REPRESSOR-RELATED"/>
    <property type="match status" value="1"/>
</dbReference>
<dbReference type="SUPFAM" id="SSF46689">
    <property type="entry name" value="Homeodomain-like"/>
    <property type="match status" value="1"/>
</dbReference>
<gene>
    <name evidence="5" type="ORF">CYL18_13210</name>
</gene>
<dbReference type="OrthoDB" id="9789566at2"/>
<dbReference type="Pfam" id="PF00440">
    <property type="entry name" value="TetR_N"/>
    <property type="match status" value="1"/>
</dbReference>
<evidence type="ECO:0000256" key="3">
    <source>
        <dbReference type="PROSITE-ProRule" id="PRU00335"/>
    </source>
</evidence>
<dbReference type="InterPro" id="IPR001647">
    <property type="entry name" value="HTH_TetR"/>
</dbReference>
<organism evidence="5 6">
    <name type="scientific">Pradoshia eiseniae</name>
    <dbReference type="NCBI Taxonomy" id="2064768"/>
    <lineage>
        <taxon>Bacteria</taxon>
        <taxon>Bacillati</taxon>
        <taxon>Bacillota</taxon>
        <taxon>Bacilli</taxon>
        <taxon>Bacillales</taxon>
        <taxon>Bacillaceae</taxon>
        <taxon>Pradoshia</taxon>
    </lineage>
</organism>
<dbReference type="AlphaFoldDB" id="A0A2S7MXW8"/>
<accession>A0A2S7MXW8</accession>
<dbReference type="RefSeq" id="WP_104849997.1">
    <property type="nucleotide sequence ID" value="NZ_PKOZ01000008.1"/>
</dbReference>
<dbReference type="InterPro" id="IPR036271">
    <property type="entry name" value="Tet_transcr_reg_TetR-rel_C_sf"/>
</dbReference>
<evidence type="ECO:0000256" key="1">
    <source>
        <dbReference type="ARBA" id="ARBA00022491"/>
    </source>
</evidence>
<dbReference type="Gene3D" id="1.10.357.10">
    <property type="entry name" value="Tetracycline Repressor, domain 2"/>
    <property type="match status" value="1"/>
</dbReference>
<evidence type="ECO:0000259" key="4">
    <source>
        <dbReference type="PROSITE" id="PS50977"/>
    </source>
</evidence>
<dbReference type="PROSITE" id="PS50977">
    <property type="entry name" value="HTH_TETR_2"/>
    <property type="match status" value="1"/>
</dbReference>
<keyword evidence="2 3" id="KW-0238">DNA-binding</keyword>
<comment type="caution">
    <text evidence="5">The sequence shown here is derived from an EMBL/GenBank/DDBJ whole genome shotgun (WGS) entry which is preliminary data.</text>
</comment>
<dbReference type="InterPro" id="IPR009057">
    <property type="entry name" value="Homeodomain-like_sf"/>
</dbReference>
<feature type="DNA-binding region" description="H-T-H motif" evidence="3">
    <location>
        <begin position="28"/>
        <end position="47"/>
    </location>
</feature>
<evidence type="ECO:0000313" key="5">
    <source>
        <dbReference type="EMBL" id="PQD94616.1"/>
    </source>
</evidence>
<name>A0A2S7MXW8_9BACI</name>
<keyword evidence="6" id="KW-1185">Reference proteome</keyword>
<dbReference type="PRINTS" id="PR00455">
    <property type="entry name" value="HTHTETR"/>
</dbReference>
<dbReference type="Proteomes" id="UP000239663">
    <property type="component" value="Unassembled WGS sequence"/>
</dbReference>
<protein>
    <submittedName>
        <fullName evidence="5">TetR family transcriptional regulator</fullName>
    </submittedName>
</protein>
<evidence type="ECO:0000256" key="2">
    <source>
        <dbReference type="ARBA" id="ARBA00023125"/>
    </source>
</evidence>
<sequence length="214" mass="25089">MDKNSKTKDSIIEAAIYLFYMKGYSATSIRDIAGRAGSNSANISYHFQHKQGLLEHCFTDFFEGYLDGLERIAEQLPRVGAQECLLQYASFCLHYYRENFLLTRLVLREISVDTSLNREVYMTYLSKEKFLLKMIMEEGRKRGELRPISIPMFVTKLKAMLNEPFIHSQYFMEVWHIFPNEPYFTNAYFTEIETFLQECLFKAVYPAPIELAKA</sequence>
<dbReference type="PANTHER" id="PTHR43479:SF11">
    <property type="entry name" value="ACREF_ENVCD OPERON REPRESSOR-RELATED"/>
    <property type="match status" value="1"/>
</dbReference>
<dbReference type="SUPFAM" id="SSF48498">
    <property type="entry name" value="Tetracyclin repressor-like, C-terminal domain"/>
    <property type="match status" value="1"/>
</dbReference>
<dbReference type="NCBIfam" id="NF037937">
    <property type="entry name" value="septum_RefZ"/>
    <property type="match status" value="1"/>
</dbReference>
<feature type="domain" description="HTH tetR-type" evidence="4">
    <location>
        <begin position="5"/>
        <end position="65"/>
    </location>
</feature>
<dbReference type="EMBL" id="PKOZ01000008">
    <property type="protein sequence ID" value="PQD94616.1"/>
    <property type="molecule type" value="Genomic_DNA"/>
</dbReference>
<dbReference type="InterPro" id="IPR050624">
    <property type="entry name" value="HTH-type_Tx_Regulator"/>
</dbReference>
<evidence type="ECO:0000313" key="6">
    <source>
        <dbReference type="Proteomes" id="UP000239663"/>
    </source>
</evidence>
<reference evidence="5 6" key="1">
    <citation type="submission" date="2017-12" db="EMBL/GenBank/DDBJ databases">
        <title>Taxonomic description and draft genome of Pradoshia cofamensis Gen. nov., sp. nov., a thermotolerant bacillale isolated from anterior gut of earthworm Eisenia fetida.</title>
        <authorList>
            <person name="Saha T."/>
            <person name="Chakraborty R."/>
        </authorList>
    </citation>
    <scope>NUCLEOTIDE SEQUENCE [LARGE SCALE GENOMIC DNA]</scope>
    <source>
        <strain evidence="5 6">EAG3</strain>
    </source>
</reference>
<dbReference type="GO" id="GO:0003677">
    <property type="term" value="F:DNA binding"/>
    <property type="evidence" value="ECO:0007669"/>
    <property type="project" value="UniProtKB-UniRule"/>
</dbReference>
<proteinExistence type="predicted"/>
<keyword evidence="1" id="KW-0678">Repressor</keyword>